<organism evidence="1 2">
    <name type="scientific">Elysia crispata</name>
    <name type="common">lettuce slug</name>
    <dbReference type="NCBI Taxonomy" id="231223"/>
    <lineage>
        <taxon>Eukaryota</taxon>
        <taxon>Metazoa</taxon>
        <taxon>Spiralia</taxon>
        <taxon>Lophotrochozoa</taxon>
        <taxon>Mollusca</taxon>
        <taxon>Gastropoda</taxon>
        <taxon>Heterobranchia</taxon>
        <taxon>Euthyneura</taxon>
        <taxon>Panpulmonata</taxon>
        <taxon>Sacoglossa</taxon>
        <taxon>Placobranchoidea</taxon>
        <taxon>Plakobranchidae</taxon>
        <taxon>Elysia</taxon>
    </lineage>
</organism>
<keyword evidence="2" id="KW-1185">Reference proteome</keyword>
<name>A0AAE1A023_9GAST</name>
<evidence type="ECO:0000313" key="2">
    <source>
        <dbReference type="Proteomes" id="UP001283361"/>
    </source>
</evidence>
<dbReference type="AlphaFoldDB" id="A0AAE1A023"/>
<reference evidence="1" key="1">
    <citation type="journal article" date="2023" name="G3 (Bethesda)">
        <title>A reference genome for the long-term kleptoplast-retaining sea slug Elysia crispata morphotype clarki.</title>
        <authorList>
            <person name="Eastman K.E."/>
            <person name="Pendleton A.L."/>
            <person name="Shaikh M.A."/>
            <person name="Suttiyut T."/>
            <person name="Ogas R."/>
            <person name="Tomko P."/>
            <person name="Gavelis G."/>
            <person name="Widhalm J.R."/>
            <person name="Wisecaver J.H."/>
        </authorList>
    </citation>
    <scope>NUCLEOTIDE SEQUENCE</scope>
    <source>
        <strain evidence="1">ECLA1</strain>
    </source>
</reference>
<accession>A0AAE1A023</accession>
<sequence>MCTKLVTLAVRRETGCFPNTTSRRTRFKHELDFSKSCVECCRFLFTDTELGHIYLACTDQFRLKFLLLSPVSPSCPVGSHSASCRNKSTRAYRASILNSFIEEVCRTTS</sequence>
<dbReference type="Proteomes" id="UP001283361">
    <property type="component" value="Unassembled WGS sequence"/>
</dbReference>
<dbReference type="EMBL" id="JAWDGP010003022">
    <property type="protein sequence ID" value="KAK3778061.1"/>
    <property type="molecule type" value="Genomic_DNA"/>
</dbReference>
<evidence type="ECO:0000313" key="1">
    <source>
        <dbReference type="EMBL" id="KAK3778061.1"/>
    </source>
</evidence>
<protein>
    <submittedName>
        <fullName evidence="1">Uncharacterized protein</fullName>
    </submittedName>
</protein>
<gene>
    <name evidence="1" type="ORF">RRG08_044677</name>
</gene>
<proteinExistence type="predicted"/>
<comment type="caution">
    <text evidence="1">The sequence shown here is derived from an EMBL/GenBank/DDBJ whole genome shotgun (WGS) entry which is preliminary data.</text>
</comment>